<dbReference type="PANTHER" id="PTHR23149">
    <property type="entry name" value="G PATCH DOMAIN CONTAINING PROTEIN"/>
    <property type="match status" value="1"/>
</dbReference>
<proteinExistence type="predicted"/>
<keyword evidence="3" id="KW-1185">Reference proteome</keyword>
<sequence length="297" mass="33218">MDAAAYLTNQGWRGDGHALHHSGRGITKPIHISQKANVLGVGKKQHDAHADQWWARAFDDTLKGLNNTKNEATGKTEGIAFGSGAQALQMVGVGGAKWVGQGGLYSNFVRGESLNGTLTPEENDHRETQSQSEDQRKQERGSNDVDLTAAAVKDVKRSKRKRRHQEAEDIAEFSKLVAVDAVQQDPKDVGREEEYQKLRERPKDTETNEQRRQRKREKKARRALEAGQSRELPEQPWSTASNDISTSDRPKRRSKEQLHKAEDAEPVATRPRNASQDVKRKGKSGKRRRAADTQCTS</sequence>
<feature type="compositionally biased region" description="Basic and acidic residues" evidence="1">
    <location>
        <begin position="185"/>
        <end position="211"/>
    </location>
</feature>
<organism evidence="2 3">
    <name type="scientific">Letharia lupina</name>
    <dbReference type="NCBI Taxonomy" id="560253"/>
    <lineage>
        <taxon>Eukaryota</taxon>
        <taxon>Fungi</taxon>
        <taxon>Dikarya</taxon>
        <taxon>Ascomycota</taxon>
        <taxon>Pezizomycotina</taxon>
        <taxon>Lecanoromycetes</taxon>
        <taxon>OSLEUM clade</taxon>
        <taxon>Lecanoromycetidae</taxon>
        <taxon>Lecanorales</taxon>
        <taxon>Lecanorineae</taxon>
        <taxon>Parmeliaceae</taxon>
        <taxon>Letharia</taxon>
    </lineage>
</organism>
<dbReference type="InterPro" id="IPR050656">
    <property type="entry name" value="PINX1"/>
</dbReference>
<evidence type="ECO:0008006" key="4">
    <source>
        <dbReference type="Google" id="ProtNLM"/>
    </source>
</evidence>
<feature type="compositionally biased region" description="Basic and acidic residues" evidence="1">
    <location>
        <begin position="122"/>
        <end position="143"/>
    </location>
</feature>
<feature type="region of interest" description="Disordered" evidence="1">
    <location>
        <begin position="184"/>
        <end position="297"/>
    </location>
</feature>
<dbReference type="GeneID" id="59337723"/>
<dbReference type="AlphaFoldDB" id="A0A8H6FFD8"/>
<comment type="caution">
    <text evidence="2">The sequence shown here is derived from an EMBL/GenBank/DDBJ whole genome shotgun (WGS) entry which is preliminary data.</text>
</comment>
<protein>
    <recommendedName>
        <fullName evidence="4">G-patch domain-containing protein</fullName>
    </recommendedName>
</protein>
<gene>
    <name evidence="2" type="ORF">HO133_009328</name>
</gene>
<evidence type="ECO:0000313" key="2">
    <source>
        <dbReference type="EMBL" id="KAF6226462.1"/>
    </source>
</evidence>
<accession>A0A8H6FFD8</accession>
<feature type="compositionally biased region" description="Basic residues" evidence="1">
    <location>
        <begin position="280"/>
        <end position="289"/>
    </location>
</feature>
<dbReference type="PANTHER" id="PTHR23149:SF33">
    <property type="entry name" value="PROTEIN TMA23"/>
    <property type="match status" value="1"/>
</dbReference>
<dbReference type="RefSeq" id="XP_037155015.1">
    <property type="nucleotide sequence ID" value="XM_037300189.1"/>
</dbReference>
<name>A0A8H6FFD8_9LECA</name>
<dbReference type="EMBL" id="JACCJB010000006">
    <property type="protein sequence ID" value="KAF6226462.1"/>
    <property type="molecule type" value="Genomic_DNA"/>
</dbReference>
<feature type="region of interest" description="Disordered" evidence="1">
    <location>
        <begin position="115"/>
        <end position="146"/>
    </location>
</feature>
<feature type="compositionally biased region" description="Basic residues" evidence="1">
    <location>
        <begin position="212"/>
        <end position="221"/>
    </location>
</feature>
<dbReference type="Proteomes" id="UP000593566">
    <property type="component" value="Unassembled WGS sequence"/>
</dbReference>
<evidence type="ECO:0000256" key="1">
    <source>
        <dbReference type="SAM" id="MobiDB-lite"/>
    </source>
</evidence>
<feature type="compositionally biased region" description="Polar residues" evidence="1">
    <location>
        <begin position="236"/>
        <end position="247"/>
    </location>
</feature>
<evidence type="ECO:0000313" key="3">
    <source>
        <dbReference type="Proteomes" id="UP000593566"/>
    </source>
</evidence>
<reference evidence="2 3" key="1">
    <citation type="journal article" date="2020" name="Genomics">
        <title>Complete, high-quality genomes from long-read metagenomic sequencing of two wolf lichen thalli reveals enigmatic genome architecture.</title>
        <authorList>
            <person name="McKenzie S.K."/>
            <person name="Walston R.F."/>
            <person name="Allen J.L."/>
        </authorList>
    </citation>
    <scope>NUCLEOTIDE SEQUENCE [LARGE SCALE GENOMIC DNA]</scope>
    <source>
        <strain evidence="2">WasteWater1</strain>
    </source>
</reference>